<proteinExistence type="predicted"/>
<dbReference type="SUPFAM" id="SSF141000">
    <property type="entry name" value="Glu-tRNAGln amidotransferase C subunit"/>
    <property type="match status" value="1"/>
</dbReference>
<keyword evidence="2" id="KW-0808">Transferase</keyword>
<dbReference type="AlphaFoldDB" id="A0A098QW50"/>
<evidence type="ECO:0000313" key="2">
    <source>
        <dbReference type="EMBL" id="KGE71909.1"/>
    </source>
</evidence>
<dbReference type="GO" id="GO:0070681">
    <property type="term" value="P:glutaminyl-tRNAGln biosynthesis via transamidation"/>
    <property type="evidence" value="ECO:0007669"/>
    <property type="project" value="TreeGrafter"/>
</dbReference>
<dbReference type="NCBIfam" id="TIGR00135">
    <property type="entry name" value="gatC"/>
    <property type="match status" value="1"/>
</dbReference>
<dbReference type="EMBL" id="JNUP01000064">
    <property type="protein sequence ID" value="KGE71909.1"/>
    <property type="molecule type" value="Genomic_DNA"/>
</dbReference>
<dbReference type="PANTHER" id="PTHR15004">
    <property type="entry name" value="GLUTAMYL-TRNA(GLN) AMIDOTRANSFERASE SUBUNIT C, MITOCHONDRIAL"/>
    <property type="match status" value="1"/>
</dbReference>
<evidence type="ECO:0000313" key="3">
    <source>
        <dbReference type="Proteomes" id="UP000029692"/>
    </source>
</evidence>
<protein>
    <recommendedName>
        <fullName evidence="1">Glutamyl-tRNA(Gln) amidotransferase subunit C</fullName>
    </recommendedName>
</protein>
<dbReference type="OrthoDB" id="371238at2"/>
<dbReference type="InterPro" id="IPR003837">
    <property type="entry name" value="GatC"/>
</dbReference>
<dbReference type="InterPro" id="IPR036113">
    <property type="entry name" value="Asp/Glu-ADT_sf_sub_c"/>
</dbReference>
<dbReference type="GO" id="GO:0016740">
    <property type="term" value="F:transferase activity"/>
    <property type="evidence" value="ECO:0007669"/>
    <property type="project" value="UniProtKB-KW"/>
</dbReference>
<dbReference type="eggNOG" id="COG0721">
    <property type="taxonomic scope" value="Bacteria"/>
</dbReference>
<dbReference type="Gene3D" id="1.10.20.60">
    <property type="entry name" value="Glu-tRNAGln amidotransferase C subunit, N-terminal domain"/>
    <property type="match status" value="1"/>
</dbReference>
<sequence>MEKRELTVTAELAQIELREEETERLTQEVTQMVSYFEKMMEVSVEGLEPTTHAMLKTNRLRPDNNNTSDLADDILEQAPDLEDRFICIPNVL</sequence>
<dbReference type="Pfam" id="PF02686">
    <property type="entry name" value="GatC"/>
    <property type="match status" value="1"/>
</dbReference>
<keyword evidence="3" id="KW-1185">Reference proteome</keyword>
<comment type="caution">
    <text evidence="2">The sequence shown here is derived from an EMBL/GenBank/DDBJ whole genome shotgun (WGS) entry which is preliminary data.</text>
</comment>
<dbReference type="PANTHER" id="PTHR15004:SF0">
    <property type="entry name" value="GLUTAMYL-TRNA(GLN) AMIDOTRANSFERASE SUBUNIT C, MITOCHONDRIAL"/>
    <property type="match status" value="1"/>
</dbReference>
<dbReference type="GO" id="GO:0006450">
    <property type="term" value="P:regulation of translational fidelity"/>
    <property type="evidence" value="ECO:0007669"/>
    <property type="project" value="InterPro"/>
</dbReference>
<evidence type="ECO:0000256" key="1">
    <source>
        <dbReference type="ARBA" id="ARBA00014426"/>
    </source>
</evidence>
<reference evidence="2 3" key="1">
    <citation type="submission" date="2014-05" db="EMBL/GenBank/DDBJ databases">
        <title>De novo Genome Sequence of Spirocheata sp.</title>
        <authorList>
            <person name="Shivani Y."/>
            <person name="Subhash Y."/>
            <person name="Tushar L."/>
            <person name="Sasikala C."/>
            <person name="Ramana C.V."/>
        </authorList>
    </citation>
    <scope>NUCLEOTIDE SEQUENCE [LARGE SCALE GENOMIC DNA]</scope>
    <source>
        <strain evidence="2 3">JC230</strain>
    </source>
</reference>
<organism evidence="2 3">
    <name type="scientific">Spirochaeta lutea</name>
    <dbReference type="NCBI Taxonomy" id="1480694"/>
    <lineage>
        <taxon>Bacteria</taxon>
        <taxon>Pseudomonadati</taxon>
        <taxon>Spirochaetota</taxon>
        <taxon>Spirochaetia</taxon>
        <taxon>Spirochaetales</taxon>
        <taxon>Spirochaetaceae</taxon>
        <taxon>Spirochaeta</taxon>
    </lineage>
</organism>
<dbReference type="RefSeq" id="WP_037547766.1">
    <property type="nucleotide sequence ID" value="NZ_JNUP01000064.1"/>
</dbReference>
<gene>
    <name evidence="2" type="ORF">DC28_08865</name>
</gene>
<dbReference type="STRING" id="1480694.DC28_08865"/>
<name>A0A098QW50_9SPIO</name>
<dbReference type="Proteomes" id="UP000029692">
    <property type="component" value="Unassembled WGS sequence"/>
</dbReference>
<accession>A0A098QW50</accession>